<dbReference type="PANTHER" id="PTHR39153:SF1">
    <property type="entry name" value="AGR244WP"/>
    <property type="match status" value="1"/>
</dbReference>
<dbReference type="PANTHER" id="PTHR39153">
    <property type="entry name" value="AGR244WP"/>
    <property type="match status" value="1"/>
</dbReference>
<evidence type="ECO:0000313" key="2">
    <source>
        <dbReference type="EMBL" id="KAG5932760.1"/>
    </source>
</evidence>
<keyword evidence="3" id="KW-1185">Reference proteome</keyword>
<sequence length="148" mass="16207">MLILTTQPLHVDFVASAKAGSALTSSSGASAGSAGTSLMRSHDPLRSEEVEAAGREAGKGALVGAAKWGLGAAVLGAIGYKWWPVYRGTTIQYKIYLQLSGMILGGMLGAESRIRQYEYQMRMQRRWMQEKTKWQRYEEEFGQNEGGN</sequence>
<dbReference type="InterPro" id="IPR038882">
    <property type="entry name" value="Rcf3"/>
</dbReference>
<name>A0A9P7M8I0_9HYPO</name>
<organism evidence="2 3">
    <name type="scientific">Claviceps pazoutovae</name>
    <dbReference type="NCBI Taxonomy" id="1649127"/>
    <lineage>
        <taxon>Eukaryota</taxon>
        <taxon>Fungi</taxon>
        <taxon>Dikarya</taxon>
        <taxon>Ascomycota</taxon>
        <taxon>Pezizomycotina</taxon>
        <taxon>Sordariomycetes</taxon>
        <taxon>Hypocreomycetidae</taxon>
        <taxon>Hypocreales</taxon>
        <taxon>Clavicipitaceae</taxon>
        <taxon>Claviceps</taxon>
    </lineage>
</organism>
<dbReference type="OrthoDB" id="3979469at2759"/>
<feature type="region of interest" description="Disordered" evidence="1">
    <location>
        <begin position="24"/>
        <end position="46"/>
    </location>
</feature>
<gene>
    <name evidence="2" type="ORF">E4U60_005006</name>
</gene>
<reference evidence="2 3" key="1">
    <citation type="journal article" date="2020" name="bioRxiv">
        <title>Whole genome comparisons of ergot fungi reveals the divergence and evolution of species within the genus Claviceps are the result of varying mechanisms driving genome evolution and host range expansion.</title>
        <authorList>
            <person name="Wyka S.A."/>
            <person name="Mondo S.J."/>
            <person name="Liu M."/>
            <person name="Dettman J."/>
            <person name="Nalam V."/>
            <person name="Broders K.D."/>
        </authorList>
    </citation>
    <scope>NUCLEOTIDE SEQUENCE [LARGE SCALE GENOMIC DNA]</scope>
    <source>
        <strain evidence="2 3">CCC 1485</strain>
    </source>
</reference>
<evidence type="ECO:0008006" key="4">
    <source>
        <dbReference type="Google" id="ProtNLM"/>
    </source>
</evidence>
<dbReference type="AlphaFoldDB" id="A0A9P7M8I0"/>
<accession>A0A9P7M8I0</accession>
<comment type="caution">
    <text evidence="2">The sequence shown here is derived from an EMBL/GenBank/DDBJ whole genome shotgun (WGS) entry which is preliminary data.</text>
</comment>
<evidence type="ECO:0000313" key="3">
    <source>
        <dbReference type="Proteomes" id="UP000706124"/>
    </source>
</evidence>
<protein>
    <recommendedName>
        <fullName evidence="4">Imidazoleglycerol-phosphate dehydratase</fullName>
    </recommendedName>
</protein>
<feature type="compositionally biased region" description="Low complexity" evidence="1">
    <location>
        <begin position="24"/>
        <end position="38"/>
    </location>
</feature>
<dbReference type="EMBL" id="SRPO01000425">
    <property type="protein sequence ID" value="KAG5932760.1"/>
    <property type="molecule type" value="Genomic_DNA"/>
</dbReference>
<dbReference type="Proteomes" id="UP000706124">
    <property type="component" value="Unassembled WGS sequence"/>
</dbReference>
<evidence type="ECO:0000256" key="1">
    <source>
        <dbReference type="SAM" id="MobiDB-lite"/>
    </source>
</evidence>
<proteinExistence type="predicted"/>